<dbReference type="PANTHER" id="PTHR43227:SF8">
    <property type="entry name" value="DIACETYLCHITOBIOSE UPTAKE SYSTEM PERMEASE PROTEIN DASB"/>
    <property type="match status" value="1"/>
</dbReference>
<accession>A0A6P1NSR5</accession>
<dbReference type="GO" id="GO:0005886">
    <property type="term" value="C:plasma membrane"/>
    <property type="evidence" value="ECO:0007669"/>
    <property type="project" value="UniProtKB-SubCell"/>
</dbReference>
<dbReference type="InterPro" id="IPR050809">
    <property type="entry name" value="UgpAE/MalFG_permease"/>
</dbReference>
<proteinExistence type="inferred from homology"/>
<dbReference type="KEGG" id="psey:GU243_13465"/>
<dbReference type="Proteomes" id="UP000464186">
    <property type="component" value="Chromosome"/>
</dbReference>
<dbReference type="InterPro" id="IPR035906">
    <property type="entry name" value="MetI-like_sf"/>
</dbReference>
<feature type="transmembrane region" description="Helical" evidence="7">
    <location>
        <begin position="140"/>
        <end position="162"/>
    </location>
</feature>
<keyword evidence="5 7" id="KW-1133">Transmembrane helix</keyword>
<organism evidence="10 11">
    <name type="scientific">Pseudarthrobacter psychrotolerans</name>
    <dbReference type="NCBI Taxonomy" id="2697569"/>
    <lineage>
        <taxon>Bacteria</taxon>
        <taxon>Bacillati</taxon>
        <taxon>Actinomycetota</taxon>
        <taxon>Actinomycetes</taxon>
        <taxon>Micrococcales</taxon>
        <taxon>Micrococcaceae</taxon>
        <taxon>Pseudarthrobacter</taxon>
    </lineage>
</organism>
<gene>
    <name evidence="10" type="ORF">GU243_13465</name>
</gene>
<evidence type="ECO:0000256" key="7">
    <source>
        <dbReference type="RuleBase" id="RU363032"/>
    </source>
</evidence>
<reference evidence="10 11" key="1">
    <citation type="submission" date="2020-01" db="EMBL/GenBank/DDBJ databases">
        <title>Pseudarthrobacter psychrotolerans sp. nov., isolated from antarctic soil.</title>
        <authorList>
            <person name="Shin Y."/>
            <person name="Park W."/>
        </authorList>
    </citation>
    <scope>NUCLEOTIDE SEQUENCE [LARGE SCALE GENOMIC DNA]</scope>
    <source>
        <strain evidence="10 11">YJ56</strain>
    </source>
</reference>
<keyword evidence="11" id="KW-1185">Reference proteome</keyword>
<feature type="transmembrane region" description="Helical" evidence="7">
    <location>
        <begin position="299"/>
        <end position="322"/>
    </location>
</feature>
<dbReference type="InterPro" id="IPR000515">
    <property type="entry name" value="MetI-like"/>
</dbReference>
<sequence length="332" mass="36270">MTALAPVQAESPRGNKSTRPGGAPTAERKTRRRSKIKRGLEPWLYLAPAFIVLIALLGYPIFQLINVSLYDYRQAQVSGKAPLRFTGLENYQKLFADPQFWTVLGNTVLFAGACVVLTLLVGSTLAVLATRLRPWVRSTLFIVSLGAWATPAVTGSAVWLFLFDPTLGLVNKTLVSAGLTQFAGHSWTYDKWSGFGLVASEVVWCSFPFVLVTVYAGIQAIPTEVIEAARIDGATMPRIARSIMLPMLRPIVIVVTIQSIIWNFKIFSQIYIMTNGGGIAGQNLVLNVYGYQQAFAASLYGLGSALGVIMTALLMVITFVYLRILKRTGEAL</sequence>
<keyword evidence="3" id="KW-1003">Cell membrane</keyword>
<evidence type="ECO:0000256" key="6">
    <source>
        <dbReference type="ARBA" id="ARBA00023136"/>
    </source>
</evidence>
<protein>
    <submittedName>
        <fullName evidence="10">ABC transporter permease subunit</fullName>
    </submittedName>
</protein>
<dbReference type="AlphaFoldDB" id="A0A6P1NSR5"/>
<comment type="subcellular location">
    <subcellularLocation>
        <location evidence="1 7">Cell membrane</location>
        <topology evidence="1 7">Multi-pass membrane protein</topology>
    </subcellularLocation>
</comment>
<feature type="transmembrane region" description="Helical" evidence="7">
    <location>
        <begin position="43"/>
        <end position="62"/>
    </location>
</feature>
<dbReference type="Pfam" id="PF00528">
    <property type="entry name" value="BPD_transp_1"/>
    <property type="match status" value="1"/>
</dbReference>
<keyword evidence="4 7" id="KW-0812">Transmembrane</keyword>
<dbReference type="EMBL" id="CP047898">
    <property type="protein sequence ID" value="QHK20572.1"/>
    <property type="molecule type" value="Genomic_DNA"/>
</dbReference>
<evidence type="ECO:0000256" key="1">
    <source>
        <dbReference type="ARBA" id="ARBA00004651"/>
    </source>
</evidence>
<feature type="transmembrane region" description="Helical" evidence="7">
    <location>
        <begin position="108"/>
        <end position="128"/>
    </location>
</feature>
<dbReference type="GO" id="GO:0055085">
    <property type="term" value="P:transmembrane transport"/>
    <property type="evidence" value="ECO:0007669"/>
    <property type="project" value="InterPro"/>
</dbReference>
<dbReference type="PROSITE" id="PS50928">
    <property type="entry name" value="ABC_TM1"/>
    <property type="match status" value="1"/>
</dbReference>
<evidence type="ECO:0000256" key="3">
    <source>
        <dbReference type="ARBA" id="ARBA00022475"/>
    </source>
</evidence>
<evidence type="ECO:0000313" key="11">
    <source>
        <dbReference type="Proteomes" id="UP000464186"/>
    </source>
</evidence>
<evidence type="ECO:0000256" key="8">
    <source>
        <dbReference type="SAM" id="MobiDB-lite"/>
    </source>
</evidence>
<evidence type="ECO:0000259" key="9">
    <source>
        <dbReference type="PROSITE" id="PS50928"/>
    </source>
</evidence>
<feature type="domain" description="ABC transmembrane type-1" evidence="9">
    <location>
        <begin position="104"/>
        <end position="321"/>
    </location>
</feature>
<comment type="similarity">
    <text evidence="7">Belongs to the binding-protein-dependent transport system permease family.</text>
</comment>
<dbReference type="Gene3D" id="1.10.3720.10">
    <property type="entry name" value="MetI-like"/>
    <property type="match status" value="1"/>
</dbReference>
<keyword evidence="2 7" id="KW-0813">Transport</keyword>
<dbReference type="PANTHER" id="PTHR43227">
    <property type="entry name" value="BLL4140 PROTEIN"/>
    <property type="match status" value="1"/>
</dbReference>
<feature type="transmembrane region" description="Helical" evidence="7">
    <location>
        <begin position="195"/>
        <end position="218"/>
    </location>
</feature>
<evidence type="ECO:0000313" key="10">
    <source>
        <dbReference type="EMBL" id="QHK20572.1"/>
    </source>
</evidence>
<feature type="region of interest" description="Disordered" evidence="8">
    <location>
        <begin position="1"/>
        <end position="34"/>
    </location>
</feature>
<evidence type="ECO:0000256" key="2">
    <source>
        <dbReference type="ARBA" id="ARBA00022448"/>
    </source>
</evidence>
<evidence type="ECO:0000256" key="4">
    <source>
        <dbReference type="ARBA" id="ARBA00022692"/>
    </source>
</evidence>
<evidence type="ECO:0000256" key="5">
    <source>
        <dbReference type="ARBA" id="ARBA00022989"/>
    </source>
</evidence>
<dbReference type="CDD" id="cd06261">
    <property type="entry name" value="TM_PBP2"/>
    <property type="match status" value="1"/>
</dbReference>
<keyword evidence="6 7" id="KW-0472">Membrane</keyword>
<feature type="transmembrane region" description="Helical" evidence="7">
    <location>
        <begin position="239"/>
        <end position="261"/>
    </location>
</feature>
<name>A0A6P1NSR5_9MICC</name>
<dbReference type="SUPFAM" id="SSF161098">
    <property type="entry name" value="MetI-like"/>
    <property type="match status" value="1"/>
</dbReference>